<gene>
    <name evidence="3" type="ORF">H9804_02435</name>
</gene>
<dbReference type="PROSITE" id="PS50007">
    <property type="entry name" value="PIPLC_X_DOMAIN"/>
    <property type="match status" value="1"/>
</dbReference>
<dbReference type="SUPFAM" id="SSF56300">
    <property type="entry name" value="Metallo-dependent phosphatases"/>
    <property type="match status" value="1"/>
</dbReference>
<keyword evidence="1" id="KW-1133">Transmembrane helix</keyword>
<accession>A0A9D2KBH4</accession>
<dbReference type="EMBL" id="DXAQ01000035">
    <property type="protein sequence ID" value="HIZ88777.1"/>
    <property type="molecule type" value="Genomic_DNA"/>
</dbReference>
<name>A0A9D2KBH4_9BACT</name>
<proteinExistence type="predicted"/>
<dbReference type="Gene3D" id="3.60.21.10">
    <property type="match status" value="1"/>
</dbReference>
<dbReference type="InterPro" id="IPR029052">
    <property type="entry name" value="Metallo-depent_PP-like"/>
</dbReference>
<organism evidence="3 4">
    <name type="scientific">Candidatus Mucispirillum faecigallinarum</name>
    <dbReference type="NCBI Taxonomy" id="2838699"/>
    <lineage>
        <taxon>Bacteria</taxon>
        <taxon>Pseudomonadati</taxon>
        <taxon>Deferribacterota</taxon>
        <taxon>Deferribacteres</taxon>
        <taxon>Deferribacterales</taxon>
        <taxon>Mucispirillaceae</taxon>
        <taxon>Mucispirillum</taxon>
    </lineage>
</organism>
<dbReference type="AlphaFoldDB" id="A0A9D2KBH4"/>
<reference evidence="3" key="2">
    <citation type="submission" date="2021-04" db="EMBL/GenBank/DDBJ databases">
        <authorList>
            <person name="Gilroy R."/>
        </authorList>
    </citation>
    <scope>NUCLEOTIDE SEQUENCE</scope>
    <source>
        <strain evidence="3">ChiW4-1371</strain>
    </source>
</reference>
<feature type="domain" description="Calcineurin-like phosphoesterase" evidence="2">
    <location>
        <begin position="55"/>
        <end position="216"/>
    </location>
</feature>
<keyword evidence="1" id="KW-0472">Membrane</keyword>
<dbReference type="InterPro" id="IPR004843">
    <property type="entry name" value="Calcineurin-like_PHP"/>
</dbReference>
<keyword evidence="1" id="KW-0812">Transmembrane</keyword>
<dbReference type="GO" id="GO:0016787">
    <property type="term" value="F:hydrolase activity"/>
    <property type="evidence" value="ECO:0007669"/>
    <property type="project" value="InterPro"/>
</dbReference>
<sequence>MKNILKKSLFIISILAVIFIILSIFLYFYTRHHLNFNPENKDIEKAVIYGDVRSGYLTHIKIANMVAEEKPDMIIFTGDIASNSRNYIHYLQHTIFERKLWNMAEYYPVRGNHESTYWLYDAFFDLPNDKSYYSFDRMGMHFIVLDCWNVYKPLEEKQMQWLKEDLEKNKNKPISVAMHVPLFTSGKYEPYNEPDLLALFDKYNVLFVFSAHVHSYEHSLYKGTNYIVTAGGGAPLYPVTRDNPYKVVRENVHHYTVLTRDNDTYTLKAIDINGNIIDTVSTSLQEVIKAKENQK</sequence>
<dbReference type="PANTHER" id="PTHR43143:SF1">
    <property type="entry name" value="SERINE_THREONINE-PROTEIN PHOSPHATASE CPPED1"/>
    <property type="match status" value="1"/>
</dbReference>
<dbReference type="Pfam" id="PF00149">
    <property type="entry name" value="Metallophos"/>
    <property type="match status" value="1"/>
</dbReference>
<dbReference type="InterPro" id="IPR051918">
    <property type="entry name" value="STPP_CPPED1"/>
</dbReference>
<evidence type="ECO:0000313" key="3">
    <source>
        <dbReference type="EMBL" id="HIZ88777.1"/>
    </source>
</evidence>
<evidence type="ECO:0000256" key="1">
    <source>
        <dbReference type="SAM" id="Phobius"/>
    </source>
</evidence>
<comment type="caution">
    <text evidence="3">The sequence shown here is derived from an EMBL/GenBank/DDBJ whole genome shotgun (WGS) entry which is preliminary data.</text>
</comment>
<feature type="transmembrane region" description="Helical" evidence="1">
    <location>
        <begin position="9"/>
        <end position="29"/>
    </location>
</feature>
<dbReference type="PANTHER" id="PTHR43143">
    <property type="entry name" value="METALLOPHOSPHOESTERASE, CALCINEURIN SUPERFAMILY"/>
    <property type="match status" value="1"/>
</dbReference>
<evidence type="ECO:0000313" key="4">
    <source>
        <dbReference type="Proteomes" id="UP000824176"/>
    </source>
</evidence>
<evidence type="ECO:0000259" key="2">
    <source>
        <dbReference type="Pfam" id="PF00149"/>
    </source>
</evidence>
<dbReference type="Proteomes" id="UP000824176">
    <property type="component" value="Unassembled WGS sequence"/>
</dbReference>
<reference evidence="3" key="1">
    <citation type="journal article" date="2021" name="PeerJ">
        <title>Extensive microbial diversity within the chicken gut microbiome revealed by metagenomics and culture.</title>
        <authorList>
            <person name="Gilroy R."/>
            <person name="Ravi A."/>
            <person name="Getino M."/>
            <person name="Pursley I."/>
            <person name="Horton D.L."/>
            <person name="Alikhan N.F."/>
            <person name="Baker D."/>
            <person name="Gharbi K."/>
            <person name="Hall N."/>
            <person name="Watson M."/>
            <person name="Adriaenssens E.M."/>
            <person name="Foster-Nyarko E."/>
            <person name="Jarju S."/>
            <person name="Secka A."/>
            <person name="Antonio M."/>
            <person name="Oren A."/>
            <person name="Chaudhuri R.R."/>
            <person name="La Ragione R."/>
            <person name="Hildebrand F."/>
            <person name="Pallen M.J."/>
        </authorList>
    </citation>
    <scope>NUCLEOTIDE SEQUENCE</scope>
    <source>
        <strain evidence="3">ChiW4-1371</strain>
    </source>
</reference>
<protein>
    <submittedName>
        <fullName evidence="3">Metallophosphoesterase</fullName>
    </submittedName>
</protein>